<dbReference type="InterPro" id="IPR012340">
    <property type="entry name" value="NA-bd_OB-fold"/>
</dbReference>
<keyword evidence="4" id="KW-1185">Reference proteome</keyword>
<dbReference type="PANTHER" id="PTHR23355">
    <property type="entry name" value="RIBONUCLEASE"/>
    <property type="match status" value="1"/>
</dbReference>
<dbReference type="InterPro" id="IPR001900">
    <property type="entry name" value="RNase_II/R"/>
</dbReference>
<accession>A0ABX0JZ51</accession>
<feature type="domain" description="RNB" evidence="2">
    <location>
        <begin position="261"/>
        <end position="540"/>
    </location>
</feature>
<evidence type="ECO:0000259" key="2">
    <source>
        <dbReference type="SMART" id="SM00955"/>
    </source>
</evidence>
<dbReference type="SMART" id="SM00955">
    <property type="entry name" value="RNB"/>
    <property type="match status" value="1"/>
</dbReference>
<evidence type="ECO:0000313" key="3">
    <source>
        <dbReference type="EMBL" id="NHN88129.1"/>
    </source>
</evidence>
<organism evidence="3 4">
    <name type="scientific">Acetobacter conturbans</name>
    <dbReference type="NCBI Taxonomy" id="1737472"/>
    <lineage>
        <taxon>Bacteria</taxon>
        <taxon>Pseudomonadati</taxon>
        <taxon>Pseudomonadota</taxon>
        <taxon>Alphaproteobacteria</taxon>
        <taxon>Acetobacterales</taxon>
        <taxon>Acetobacteraceae</taxon>
        <taxon>Acetobacter</taxon>
    </lineage>
</organism>
<comment type="caution">
    <text evidence="3">The sequence shown here is derived from an EMBL/GenBank/DDBJ whole genome shotgun (WGS) entry which is preliminary data.</text>
</comment>
<dbReference type="InterPro" id="IPR050180">
    <property type="entry name" value="RNR_Ribonuclease"/>
</dbReference>
<dbReference type="PANTHER" id="PTHR23355:SF9">
    <property type="entry name" value="DIS3-LIKE EXONUCLEASE 2"/>
    <property type="match status" value="1"/>
</dbReference>
<dbReference type="EMBL" id="WOSY01000004">
    <property type="protein sequence ID" value="NHN88129.1"/>
    <property type="molecule type" value="Genomic_DNA"/>
</dbReference>
<dbReference type="SUPFAM" id="SSF50249">
    <property type="entry name" value="Nucleic acid-binding proteins"/>
    <property type="match status" value="1"/>
</dbReference>
<dbReference type="Pfam" id="PF00773">
    <property type="entry name" value="RNB"/>
    <property type="match status" value="2"/>
</dbReference>
<proteinExistence type="predicted"/>
<evidence type="ECO:0000313" key="4">
    <source>
        <dbReference type="Proteomes" id="UP000631653"/>
    </source>
</evidence>
<evidence type="ECO:0000256" key="1">
    <source>
        <dbReference type="SAM" id="MobiDB-lite"/>
    </source>
</evidence>
<protein>
    <submittedName>
        <fullName evidence="3">RNB domain-containing ribonuclease</fullName>
    </submittedName>
</protein>
<dbReference type="Proteomes" id="UP000631653">
    <property type="component" value="Unassembled WGS sequence"/>
</dbReference>
<sequence>MMAEAVTRSAGASAMPDREAVLSVLRATPTPLTAGQLLRRLGLTPDWKGRLRTLLHGMATEGAFREDAVIGKLRGEPDLPLLAEVVVTGRDRHGAPFGRLAPTDPFGRRVGASGKLPIVFLHGDTAGEPLLVAGSRVMARLRGAGKNRYDALIMRRMDRPRFIGVFCDGADGQETPQVRSENACVRSVPADGANGAVDGDLILVADNGDRVEAVFGRPDDSVAVMDALRAEYDLPRVFPDDVLEEAARLRPPELEDWAVDRHDFRDVPFVTIDGPDARDFDDAIWSVREGKGFRLCVAIADVAHYVRAGSALDREACRRGHSVYLPDAVVPMLPPRLSEDLCSLLPGEERYCVVFELLIDESGEVTRSSIQRGVMRSHARLTYEQVQAMRDGTAPLVSGFNREWLDTLYATHAVLLAARLRRGCVVVEEQEPLRVALDRTGRLTVSETPPLESRDLVASFMIAAGQVVARALRDDGRPALFRHHDAAGRNADAPRLPAIYSLLPGMHAGLALDVYAHVTSPIRRYADLVCHRALFPSSGDPSVSLRDLPAHLAVTEARSGEISRKAQERLLSLWLIYHPEKVFEGHVAGATRSGVLIALTDTRTTGLLMSGDPASRNPDADSSRGSEACSGAEASLQDMRPVHSLKKGMAVQVVVLGLQPDGWGCLFRLVASAA</sequence>
<gene>
    <name evidence="3" type="ORF">GOB81_05740</name>
</gene>
<name>A0ABX0JZ51_9PROT</name>
<dbReference type="RefSeq" id="WP_173569418.1">
    <property type="nucleotide sequence ID" value="NZ_WOSY01000004.1"/>
</dbReference>
<feature type="region of interest" description="Disordered" evidence="1">
    <location>
        <begin position="608"/>
        <end position="628"/>
    </location>
</feature>
<reference evidence="3 4" key="1">
    <citation type="journal article" date="2020" name="Int. J. Syst. Evol. Microbiol.">
        <title>Novel acetic acid bacteria from cider fermentations: Acetobacter conturbans sp. nov. and Acetobacter fallax sp. nov.</title>
        <authorList>
            <person name="Sombolestani A.S."/>
            <person name="Cleenwerck I."/>
            <person name="Cnockaert M."/>
            <person name="Borremans W."/>
            <person name="Wieme A.D."/>
            <person name="De Vuyst L."/>
            <person name="Vandamme P."/>
        </authorList>
    </citation>
    <scope>NUCLEOTIDE SEQUENCE [LARGE SCALE GENOMIC DNA]</scope>
    <source>
        <strain evidence="3 4">LMG 1627</strain>
    </source>
</reference>